<evidence type="ECO:0000259" key="1">
    <source>
        <dbReference type="Pfam" id="PF03781"/>
    </source>
</evidence>
<gene>
    <name evidence="2" type="ORF">METZ01_LOCUS472772</name>
</gene>
<dbReference type="EMBL" id="UINC01200849">
    <property type="protein sequence ID" value="SVE19918.1"/>
    <property type="molecule type" value="Genomic_DNA"/>
</dbReference>
<dbReference type="InterPro" id="IPR051043">
    <property type="entry name" value="Sulfatase_Mod_Factor_Kinase"/>
</dbReference>
<feature type="non-terminal residue" evidence="2">
    <location>
        <position position="1"/>
    </location>
</feature>
<accession>A0A383BKH3</accession>
<reference evidence="2" key="1">
    <citation type="submission" date="2018-05" db="EMBL/GenBank/DDBJ databases">
        <authorList>
            <person name="Lanie J.A."/>
            <person name="Ng W.-L."/>
            <person name="Kazmierczak K.M."/>
            <person name="Andrzejewski T.M."/>
            <person name="Davidsen T.M."/>
            <person name="Wayne K.J."/>
            <person name="Tettelin H."/>
            <person name="Glass J.I."/>
            <person name="Rusch D."/>
            <person name="Podicherti R."/>
            <person name="Tsui H.-C.T."/>
            <person name="Winkler M.E."/>
        </authorList>
    </citation>
    <scope>NUCLEOTIDE SEQUENCE</scope>
</reference>
<dbReference type="Pfam" id="PF03781">
    <property type="entry name" value="FGE-sulfatase"/>
    <property type="match status" value="1"/>
</dbReference>
<dbReference type="SUPFAM" id="SSF56436">
    <property type="entry name" value="C-type lectin-like"/>
    <property type="match status" value="1"/>
</dbReference>
<dbReference type="PANTHER" id="PTHR23150">
    <property type="entry name" value="SULFATASE MODIFYING FACTOR 1, 2"/>
    <property type="match status" value="1"/>
</dbReference>
<dbReference type="InterPro" id="IPR016187">
    <property type="entry name" value="CTDL_fold"/>
</dbReference>
<dbReference type="InterPro" id="IPR005532">
    <property type="entry name" value="SUMF_dom"/>
</dbReference>
<dbReference type="GO" id="GO:0120147">
    <property type="term" value="F:formylglycine-generating oxidase activity"/>
    <property type="evidence" value="ECO:0007669"/>
    <property type="project" value="TreeGrafter"/>
</dbReference>
<organism evidence="2">
    <name type="scientific">marine metagenome</name>
    <dbReference type="NCBI Taxonomy" id="408172"/>
    <lineage>
        <taxon>unclassified sequences</taxon>
        <taxon>metagenomes</taxon>
        <taxon>ecological metagenomes</taxon>
    </lineage>
</organism>
<dbReference type="InterPro" id="IPR042095">
    <property type="entry name" value="SUMF_sf"/>
</dbReference>
<sequence length="242" mass="27771">DSAKMVLIPSGTFEMGDHMGNMINATPVHRVELSAFYMDIHEVTVGQFKQFVQDSGYNYNRWEDIIKYSPTDDHPIVFVTWYDAMAYSQWAGKRLPTEAEWEYAARGNLEGKLYPWGDNVSHDDANYLNPDSKHKWYKQAAPVGSFAANGFGLLDVAGNVWEWCLDSYDDQFYYKSPKKNPISARWNIEGITKNYVRITSNRILRGGAWHSAVGNMRVAYRYNSIPRANTSYVGFRCVVNMD</sequence>
<protein>
    <recommendedName>
        <fullName evidence="1">Sulfatase-modifying factor enzyme-like domain-containing protein</fullName>
    </recommendedName>
</protein>
<proteinExistence type="predicted"/>
<feature type="domain" description="Sulfatase-modifying factor enzyme-like" evidence="1">
    <location>
        <begin position="3"/>
        <end position="238"/>
    </location>
</feature>
<name>A0A383BKH3_9ZZZZ</name>
<dbReference type="Gene3D" id="3.90.1580.10">
    <property type="entry name" value="paralog of FGE (formylglycine-generating enzyme)"/>
    <property type="match status" value="1"/>
</dbReference>
<dbReference type="AlphaFoldDB" id="A0A383BKH3"/>
<dbReference type="PANTHER" id="PTHR23150:SF19">
    <property type="entry name" value="FORMYLGLYCINE-GENERATING ENZYME"/>
    <property type="match status" value="1"/>
</dbReference>
<evidence type="ECO:0000313" key="2">
    <source>
        <dbReference type="EMBL" id="SVE19918.1"/>
    </source>
</evidence>